<sequence>MSQQRDANESPDILSLLSTWGNNFTTQTSKTVRFSTPALPARPLTSTTSQFSELRTQDYIRLITIIGAYCLLRPYLMKLGAYFQRKQHEADSRSGEDDAAATGATLTANDLRGRKSQPKIAIPGVDSDSEDDEDKDDWGRVARLRQRKFVRQMLEVHETKLREEAEANSDKDIEEFLVD</sequence>
<dbReference type="EMBL" id="BSXG01000194">
    <property type="protein sequence ID" value="GME52970.1"/>
    <property type="molecule type" value="Genomic_DNA"/>
</dbReference>
<dbReference type="Proteomes" id="UP001165186">
    <property type="component" value="Unassembled WGS sequence"/>
</dbReference>
<keyword evidence="2" id="KW-1185">Reference proteome</keyword>
<evidence type="ECO:0000313" key="2">
    <source>
        <dbReference type="Proteomes" id="UP001165186"/>
    </source>
</evidence>
<comment type="caution">
    <text evidence="1">The sequence shown here is derived from an EMBL/GenBank/DDBJ whole genome shotgun (WGS) entry which is preliminary data.</text>
</comment>
<name>A0ACB5SQ93_9PEZI</name>
<protein>
    <submittedName>
        <fullName evidence="1">Trafficking pga2</fullName>
    </submittedName>
</protein>
<accession>A0ACB5SQ93</accession>
<proteinExistence type="predicted"/>
<evidence type="ECO:0000313" key="1">
    <source>
        <dbReference type="EMBL" id="GME52970.1"/>
    </source>
</evidence>
<gene>
    <name evidence="1" type="primary">g6371</name>
    <name evidence="1" type="ORF">NpPPO83_00006371</name>
</gene>
<organism evidence="1 2">
    <name type="scientific">Neofusicoccum parvum</name>
    <dbReference type="NCBI Taxonomy" id="310453"/>
    <lineage>
        <taxon>Eukaryota</taxon>
        <taxon>Fungi</taxon>
        <taxon>Dikarya</taxon>
        <taxon>Ascomycota</taxon>
        <taxon>Pezizomycotina</taxon>
        <taxon>Dothideomycetes</taxon>
        <taxon>Dothideomycetes incertae sedis</taxon>
        <taxon>Botryosphaeriales</taxon>
        <taxon>Botryosphaeriaceae</taxon>
        <taxon>Neofusicoccum</taxon>
    </lineage>
</organism>
<reference evidence="1" key="1">
    <citation type="submission" date="2024-09" db="EMBL/GenBank/DDBJ databases">
        <title>Draft Genome Sequences of Neofusicoccum parvum.</title>
        <authorList>
            <person name="Ashida A."/>
            <person name="Camagna M."/>
            <person name="Tanaka A."/>
            <person name="Takemoto D."/>
        </authorList>
    </citation>
    <scope>NUCLEOTIDE SEQUENCE</scope>
    <source>
        <strain evidence="1">PPO83</strain>
    </source>
</reference>